<feature type="chain" id="PRO_5029575195" evidence="1">
    <location>
        <begin position="27"/>
        <end position="449"/>
    </location>
</feature>
<protein>
    <submittedName>
        <fullName evidence="2">Iota-carrageenase</fullName>
        <ecNumber evidence="2">3.2.1.157</ecNumber>
    </submittedName>
</protein>
<gene>
    <name evidence="2" type="primary">cgiA_1</name>
    <name evidence="2" type="ORF">IMCC3317_46600</name>
</gene>
<dbReference type="EMBL" id="CP019288">
    <property type="protein sequence ID" value="QHI39255.1"/>
    <property type="molecule type" value="Genomic_DNA"/>
</dbReference>
<name>A0A7L4ZRH8_9FLAO</name>
<sequence>MIKRRFNFQVSTLIMLFLVVSIGTTACSKDDVTIQEEIVQEEEEEVVVVEPNDFPRLTDTEDRFYTNNIPNSETTLQLSGIHSAADSNLLNQEIENRSNAGGGIIKITGGTYYLLDVKLRSNVHLKFDADVIIQPDLSGNTLNKNLIIFDIGNEFLVENSALTNTQQNSVDANTWFTVLIPTGDYRGVRVAEYSYAHNFQVSGIKIEDTHSVFSSIVLNLPDSNSKDEISNNGIIKDIVATNGHVGYGIIQIQAGITILCKNLDGEGGSTMRVETGVSTINMDNQLTVDDVVGRNITGRFGDGVLTFSPHRVDQGRVDVENITSINSTYAVRLAAGFLDNSGTLDNIGTFSNLSYVGNINVTGGNGAQIKSKDYPFFNCVDRQAIVDSPWNPDEESKPGKSIGVIRDNSSEASACEAGCYEVNVENINLTNDDFENGADYIINSLKINC</sequence>
<dbReference type="EC" id="3.2.1.157" evidence="2"/>
<dbReference type="RefSeq" id="WP_160131745.1">
    <property type="nucleotide sequence ID" value="NZ_CP019288.1"/>
</dbReference>
<dbReference type="InterPro" id="IPR011050">
    <property type="entry name" value="Pectin_lyase_fold/virulence"/>
</dbReference>
<keyword evidence="2" id="KW-0378">Hydrolase</keyword>
<dbReference type="Proteomes" id="UP000464657">
    <property type="component" value="Chromosome"/>
</dbReference>
<dbReference type="OrthoDB" id="6376028at2"/>
<accession>A0A7L4ZRH8</accession>
<organism evidence="2 3">
    <name type="scientific">Kordia antarctica</name>
    <dbReference type="NCBI Taxonomy" id="1218801"/>
    <lineage>
        <taxon>Bacteria</taxon>
        <taxon>Pseudomonadati</taxon>
        <taxon>Bacteroidota</taxon>
        <taxon>Flavobacteriia</taxon>
        <taxon>Flavobacteriales</taxon>
        <taxon>Flavobacteriaceae</taxon>
        <taxon>Kordia</taxon>
    </lineage>
</organism>
<reference evidence="2 3" key="1">
    <citation type="journal article" date="2013" name="Int. J. Syst. Evol. Microbiol.">
        <title>Kordia antarctica sp. nov., isolated from Antarctic seawater.</title>
        <authorList>
            <person name="Baek K."/>
            <person name="Choi A."/>
            <person name="Kang I."/>
            <person name="Lee K."/>
            <person name="Cho J.C."/>
        </authorList>
    </citation>
    <scope>NUCLEOTIDE SEQUENCE [LARGE SCALE GENOMIC DNA]</scope>
    <source>
        <strain evidence="2 3">IMCC3317</strain>
    </source>
</reference>
<proteinExistence type="predicted"/>
<keyword evidence="2" id="KW-0326">Glycosidase</keyword>
<dbReference type="AlphaFoldDB" id="A0A7L4ZRH8"/>
<dbReference type="InterPro" id="IPR012334">
    <property type="entry name" value="Pectin_lyas_fold"/>
</dbReference>
<keyword evidence="3" id="KW-1185">Reference proteome</keyword>
<evidence type="ECO:0000313" key="3">
    <source>
        <dbReference type="Proteomes" id="UP000464657"/>
    </source>
</evidence>
<feature type="signal peptide" evidence="1">
    <location>
        <begin position="1"/>
        <end position="26"/>
    </location>
</feature>
<dbReference type="PROSITE" id="PS51257">
    <property type="entry name" value="PROKAR_LIPOPROTEIN"/>
    <property type="match status" value="1"/>
</dbReference>
<evidence type="ECO:0000256" key="1">
    <source>
        <dbReference type="SAM" id="SignalP"/>
    </source>
</evidence>
<dbReference type="GO" id="GO:0033952">
    <property type="term" value="F:iota-carrageenase activity"/>
    <property type="evidence" value="ECO:0007669"/>
    <property type="project" value="UniProtKB-EC"/>
</dbReference>
<keyword evidence="1" id="KW-0732">Signal</keyword>
<dbReference type="Gene3D" id="2.160.20.10">
    <property type="entry name" value="Single-stranded right-handed beta-helix, Pectin lyase-like"/>
    <property type="match status" value="1"/>
</dbReference>
<dbReference type="KEGG" id="kan:IMCC3317_46600"/>
<dbReference type="SUPFAM" id="SSF51126">
    <property type="entry name" value="Pectin lyase-like"/>
    <property type="match status" value="1"/>
</dbReference>
<evidence type="ECO:0000313" key="2">
    <source>
        <dbReference type="EMBL" id="QHI39255.1"/>
    </source>
</evidence>